<comment type="similarity">
    <text evidence="2 6 8">Belongs to the citrate synthase family.</text>
</comment>
<dbReference type="Proteomes" id="UP000603865">
    <property type="component" value="Unassembled WGS sequence"/>
</dbReference>
<dbReference type="Gene3D" id="1.10.580.10">
    <property type="entry name" value="Citrate Synthase, domain 1"/>
    <property type="match status" value="1"/>
</dbReference>
<dbReference type="InterPro" id="IPR016142">
    <property type="entry name" value="Citrate_synth-like_lrg_a-sub"/>
</dbReference>
<evidence type="ECO:0000256" key="4">
    <source>
        <dbReference type="ARBA" id="ARBA00022679"/>
    </source>
</evidence>
<feature type="active site" evidence="7">
    <location>
        <position position="259"/>
    </location>
</feature>
<feature type="active site" evidence="7">
    <location>
        <position position="313"/>
    </location>
</feature>
<dbReference type="InterPro" id="IPR019810">
    <property type="entry name" value="Citrate_synthase_AS"/>
</dbReference>
<evidence type="ECO:0000256" key="6">
    <source>
        <dbReference type="PIRNR" id="PIRNR001369"/>
    </source>
</evidence>
<evidence type="ECO:0000313" key="9">
    <source>
        <dbReference type="EMBL" id="GGR12189.1"/>
    </source>
</evidence>
<reference evidence="9" key="1">
    <citation type="journal article" date="2014" name="Int. J. Syst. Evol. Microbiol.">
        <title>Complete genome sequence of Corynebacterium casei LMG S-19264T (=DSM 44701T), isolated from a smear-ripened cheese.</title>
        <authorList>
            <consortium name="US DOE Joint Genome Institute (JGI-PGF)"/>
            <person name="Walter F."/>
            <person name="Albersmeier A."/>
            <person name="Kalinowski J."/>
            <person name="Ruckert C."/>
        </authorList>
    </citation>
    <scope>NUCLEOTIDE SEQUENCE</scope>
    <source>
        <strain evidence="9">JCM 31311</strain>
    </source>
</reference>
<comment type="catalytic activity">
    <reaction evidence="5">
        <text>oxaloacetate + acetyl-CoA + H2O = citrate + CoA + H(+)</text>
        <dbReference type="Rhea" id="RHEA:16845"/>
        <dbReference type="ChEBI" id="CHEBI:15377"/>
        <dbReference type="ChEBI" id="CHEBI:15378"/>
        <dbReference type="ChEBI" id="CHEBI:16452"/>
        <dbReference type="ChEBI" id="CHEBI:16947"/>
        <dbReference type="ChEBI" id="CHEBI:57287"/>
        <dbReference type="ChEBI" id="CHEBI:57288"/>
        <dbReference type="EC" id="2.3.3.16"/>
    </reaction>
</comment>
<evidence type="ECO:0000313" key="10">
    <source>
        <dbReference type="Proteomes" id="UP000603865"/>
    </source>
</evidence>
<dbReference type="PIRSF" id="PIRSF001369">
    <property type="entry name" value="Citrate_synth"/>
    <property type="match status" value="1"/>
</dbReference>
<dbReference type="InterPro" id="IPR036969">
    <property type="entry name" value="Citrate_synthase_sf"/>
</dbReference>
<evidence type="ECO:0000256" key="8">
    <source>
        <dbReference type="RuleBase" id="RU003406"/>
    </source>
</evidence>
<evidence type="ECO:0000256" key="7">
    <source>
        <dbReference type="PIRSR" id="PIRSR001369-1"/>
    </source>
</evidence>
<dbReference type="InterPro" id="IPR016143">
    <property type="entry name" value="Citrate_synth-like_sm_a-sub"/>
</dbReference>
<dbReference type="Pfam" id="PF00285">
    <property type="entry name" value="Citrate_synt"/>
    <property type="match status" value="1"/>
</dbReference>
<reference evidence="9" key="2">
    <citation type="submission" date="2020-09" db="EMBL/GenBank/DDBJ databases">
        <authorList>
            <person name="Sun Q."/>
            <person name="Ohkuma M."/>
        </authorList>
    </citation>
    <scope>NUCLEOTIDE SEQUENCE</scope>
    <source>
        <strain evidence="9">JCM 31311</strain>
    </source>
</reference>
<dbReference type="AlphaFoldDB" id="A0A918C8G7"/>
<evidence type="ECO:0000256" key="1">
    <source>
        <dbReference type="ARBA" id="ARBA00005163"/>
    </source>
</evidence>
<keyword evidence="4 6" id="KW-0808">Transferase</keyword>
<evidence type="ECO:0000256" key="2">
    <source>
        <dbReference type="ARBA" id="ARBA00010566"/>
    </source>
</evidence>
<sequence>MTNIAKGLEGVLFTESKLTFINGTEGILTHLGIPIQEWAENSTFEELSLALLSGHLPTAAELAHFDSQLKANREIPAELLTIIAGYPKGISAMQALRTAVSHLALFDADAENTSADARMAISIRLIAKMSTIIAAIRRTQQGLEPVAPRIDLTHAANFLYMLHGEEPTPEQARLFDIALVLHVDHGMNASTFTAIATASTLSDQYSAVVSAIGALKGPLHGGANEAVMDMLDEIGTPDKAADFVNAKLDAKEKIMGVGHRVYKYFDPRSRVLRDYAAHVAEKQGKSHYYQILEVIEKTVVDRLSSKGIYPNVDFYSGTVYSDLGIAKEYFTPIFALARISGWCASVNEYERDNRLLRPDAVYSGAVDQHYVELQDRQ</sequence>
<dbReference type="RefSeq" id="WP_189090970.1">
    <property type="nucleotide sequence ID" value="NZ_BMQL01000014.1"/>
</dbReference>
<dbReference type="GO" id="GO:0006099">
    <property type="term" value="P:tricarboxylic acid cycle"/>
    <property type="evidence" value="ECO:0007669"/>
    <property type="project" value="UniProtKB-KW"/>
</dbReference>
<dbReference type="GO" id="GO:0036440">
    <property type="term" value="F:citrate synthase activity"/>
    <property type="evidence" value="ECO:0007669"/>
    <property type="project" value="UniProtKB-EC"/>
</dbReference>
<dbReference type="PROSITE" id="PS00480">
    <property type="entry name" value="CITRATE_SYNTHASE"/>
    <property type="match status" value="1"/>
</dbReference>
<name>A0A918C8G7_9DEIO</name>
<dbReference type="GO" id="GO:0005975">
    <property type="term" value="P:carbohydrate metabolic process"/>
    <property type="evidence" value="ECO:0007669"/>
    <property type="project" value="TreeGrafter"/>
</dbReference>
<dbReference type="Gene3D" id="1.10.230.10">
    <property type="entry name" value="Cytochrome P450-Terp, domain 2"/>
    <property type="match status" value="1"/>
</dbReference>
<protein>
    <recommendedName>
        <fullName evidence="6">Citrate synthase</fullName>
    </recommendedName>
</protein>
<comment type="pathway">
    <text evidence="1">Carbohydrate metabolism; tricarboxylic acid cycle.</text>
</comment>
<comment type="caution">
    <text evidence="9">The sequence shown here is derived from an EMBL/GenBank/DDBJ whole genome shotgun (WGS) entry which is preliminary data.</text>
</comment>
<evidence type="ECO:0000256" key="3">
    <source>
        <dbReference type="ARBA" id="ARBA00022532"/>
    </source>
</evidence>
<dbReference type="PANTHER" id="PTHR11739">
    <property type="entry name" value="CITRATE SYNTHASE"/>
    <property type="match status" value="1"/>
</dbReference>
<dbReference type="SUPFAM" id="SSF48256">
    <property type="entry name" value="Citrate synthase"/>
    <property type="match status" value="1"/>
</dbReference>
<dbReference type="EMBL" id="BMQL01000014">
    <property type="protein sequence ID" value="GGR12189.1"/>
    <property type="molecule type" value="Genomic_DNA"/>
</dbReference>
<dbReference type="CDD" id="cd06118">
    <property type="entry name" value="citrate_synt_like_1"/>
    <property type="match status" value="1"/>
</dbReference>
<dbReference type="InterPro" id="IPR024176">
    <property type="entry name" value="Citrate_synthase_bac-typ"/>
</dbReference>
<dbReference type="InterPro" id="IPR002020">
    <property type="entry name" value="Citrate_synthase"/>
</dbReference>
<dbReference type="PRINTS" id="PR00143">
    <property type="entry name" value="CITRTSNTHASE"/>
</dbReference>
<organism evidence="9 10">
    <name type="scientific">Deinococcus ruber</name>
    <dbReference type="NCBI Taxonomy" id="1848197"/>
    <lineage>
        <taxon>Bacteria</taxon>
        <taxon>Thermotogati</taxon>
        <taxon>Deinococcota</taxon>
        <taxon>Deinococci</taxon>
        <taxon>Deinococcales</taxon>
        <taxon>Deinococcaceae</taxon>
        <taxon>Deinococcus</taxon>
    </lineage>
</organism>
<proteinExistence type="inferred from homology"/>
<dbReference type="GO" id="GO:0005829">
    <property type="term" value="C:cytosol"/>
    <property type="evidence" value="ECO:0007669"/>
    <property type="project" value="TreeGrafter"/>
</dbReference>
<keyword evidence="10" id="KW-1185">Reference proteome</keyword>
<dbReference type="NCBIfam" id="TIGR01800">
    <property type="entry name" value="cit_synth_II"/>
    <property type="match status" value="1"/>
</dbReference>
<accession>A0A918C8G7</accession>
<dbReference type="InterPro" id="IPR011278">
    <property type="entry name" value="2-MeCitrate/Citrate_synth_II"/>
</dbReference>
<keyword evidence="3" id="KW-0816">Tricarboxylic acid cycle</keyword>
<evidence type="ECO:0000256" key="5">
    <source>
        <dbReference type="ARBA" id="ARBA00049288"/>
    </source>
</evidence>
<gene>
    <name evidence="9" type="primary">gltA</name>
    <name evidence="9" type="ORF">GCM10008957_26310</name>
</gene>
<dbReference type="PANTHER" id="PTHR11739:SF4">
    <property type="entry name" value="CITRATE SYNTHASE, PEROXISOMAL"/>
    <property type="match status" value="1"/>
</dbReference>